<dbReference type="PROSITE" id="PS50850">
    <property type="entry name" value="MFS"/>
    <property type="match status" value="1"/>
</dbReference>
<dbReference type="EMBL" id="JAIUEN010000085">
    <property type="protein sequence ID" value="MCE3362776.1"/>
    <property type="molecule type" value="Genomic_DNA"/>
</dbReference>
<feature type="transmembrane region" description="Helical" evidence="7">
    <location>
        <begin position="159"/>
        <end position="184"/>
    </location>
</feature>
<dbReference type="Proteomes" id="UP000505390">
    <property type="component" value="Unassembled WGS sequence"/>
</dbReference>
<dbReference type="Proteomes" id="UP000478867">
    <property type="component" value="Unassembled WGS sequence"/>
</dbReference>
<keyword evidence="2" id="KW-0813">Transport</keyword>
<evidence type="ECO:0000313" key="18">
    <source>
        <dbReference type="EMBL" id="MVM11207.1"/>
    </source>
</evidence>
<dbReference type="InterPro" id="IPR011701">
    <property type="entry name" value="MFS"/>
</dbReference>
<reference evidence="25 26" key="7">
    <citation type="submission" date="2019-11" db="EMBL/GenBank/DDBJ databases">
        <title>Implementation of targeted gown and glove precautions to prevent Staphylococcus aureus acquisition in community-based nursing homes.</title>
        <authorList>
            <person name="Stine O.C."/>
        </authorList>
    </citation>
    <scope>NUCLEOTIDE SEQUENCE [LARGE SCALE GENOMIC DNA]</scope>
    <source>
        <strain evidence="18 26">S_1081.LBCF.DN</strain>
        <strain evidence="17 25">S_2062.LAUP.DI</strain>
    </source>
</reference>
<feature type="transmembrane region" description="Helical" evidence="7">
    <location>
        <begin position="296"/>
        <end position="319"/>
    </location>
</feature>
<dbReference type="Proteomes" id="UP000217245">
    <property type="component" value="Chromosome"/>
</dbReference>
<sequence>MINSNIRLYILGFLAFFASLIQNIYTPIIPRLYDDFQVPLFWINATVGGFIFIVAVMQIVLGRSIDSRDSKKVLLTGLGIVIISSFICAVTHNFILFAISRLFQAIGCGIIPLVTLTLLAKLSTDNGRAQAMANYQIFLSCAPALAPILGSTLGARWDYIGIFSFLLVISIVLFLIIFFIDIPNVEKGIVKLTEKIEEKYLTDKVFITLVTLGFLIFFTYFSILVYLPTLLNNTYDIGVGISGVLFLPITVSVILGSLFYKRFSKKYNEIMILRVTITGFAIFTLLFGWLNESNVIILSVIIFILGTCVGIVPALLSTIISKRFEHIKGKVLGVFNFVRYIGMTVGALLIGIISQPLVAFYFTTITIMLIVIFLYIKIVDFQLKYAK</sequence>
<accession>A0A1E8WS19</accession>
<dbReference type="PANTHER" id="PTHR43124">
    <property type="entry name" value="PURINE EFFLUX PUMP PBUE"/>
    <property type="match status" value="1"/>
</dbReference>
<evidence type="ECO:0000313" key="9">
    <source>
        <dbReference type="EMBL" id="ATC72696.1"/>
    </source>
</evidence>
<feature type="transmembrane region" description="Helical" evidence="7">
    <location>
        <begin position="272"/>
        <end position="290"/>
    </location>
</feature>
<evidence type="ECO:0000256" key="7">
    <source>
        <dbReference type="SAM" id="Phobius"/>
    </source>
</evidence>
<reference evidence="15" key="3">
    <citation type="journal article" date="2016" name="J. Infect. Dis.">
        <title>Comparative Genomics of Community-Associated Methicillin-Resistant Staphylococcus aureus Shows the Emergence of Clone ST8-USA300 in Geneva, Switzerland.</title>
        <authorList>
            <person name="Von Dach E."/>
            <person name="Diene S.M."/>
            <person name="Fankhauser C."/>
            <person name="Schrenzel J."/>
            <person name="Harbarth S."/>
            <person name="Francois P."/>
        </authorList>
    </citation>
    <scope>NUCLEOTIDE SEQUENCE</scope>
    <source>
        <strain evidence="15">MRSA_S26</strain>
    </source>
</reference>
<evidence type="ECO:0000313" key="24">
    <source>
        <dbReference type="Proteomes" id="UP000442782"/>
    </source>
</evidence>
<dbReference type="GO" id="GO:0022857">
    <property type="term" value="F:transmembrane transporter activity"/>
    <property type="evidence" value="ECO:0007669"/>
    <property type="project" value="InterPro"/>
</dbReference>
<evidence type="ECO:0000313" key="13">
    <source>
        <dbReference type="EMBL" id="KMR37813.1"/>
    </source>
</evidence>
<dbReference type="Proteomes" id="UP001200271">
    <property type="component" value="Unassembled WGS sequence"/>
</dbReference>
<dbReference type="EMBL" id="CAIGXB010000002">
    <property type="protein sequence ID" value="CAC5781185.1"/>
    <property type="molecule type" value="Genomic_DNA"/>
</dbReference>
<dbReference type="EMBL" id="WPTS01000027">
    <property type="protein sequence ID" value="MVK35229.1"/>
    <property type="molecule type" value="Genomic_DNA"/>
</dbReference>
<reference evidence="16" key="10">
    <citation type="submission" date="2023-08" db="EMBL/GenBank/DDBJ databases">
        <authorList>
            <person name="Zhao H."/>
            <person name="Wang X."/>
        </authorList>
    </citation>
    <scope>NUCLEOTIDE SEQUENCE</scope>
    <source>
        <strain evidence="16">NC-4</strain>
    </source>
</reference>
<organism evidence="11 27">
    <name type="scientific">Staphylococcus aureus</name>
    <dbReference type="NCBI Taxonomy" id="1280"/>
    <lineage>
        <taxon>Bacteria</taxon>
        <taxon>Bacillati</taxon>
        <taxon>Bacillota</taxon>
        <taxon>Bacilli</taxon>
        <taxon>Bacillales</taxon>
        <taxon>Staphylococcaceae</taxon>
        <taxon>Staphylococcus</taxon>
    </lineage>
</organism>
<comment type="subcellular location">
    <subcellularLocation>
        <location evidence="1">Cell membrane</location>
        <topology evidence="1">Multi-pass membrane protein</topology>
    </subcellularLocation>
</comment>
<evidence type="ECO:0000313" key="26">
    <source>
        <dbReference type="Proteomes" id="UP000478867"/>
    </source>
</evidence>
<dbReference type="EMBL" id="WPXC01000030">
    <property type="protein sequence ID" value="MVM11207.1"/>
    <property type="molecule type" value="Genomic_DNA"/>
</dbReference>
<dbReference type="CDD" id="cd17474">
    <property type="entry name" value="MFS_YfmO_like"/>
    <property type="match status" value="1"/>
</dbReference>
<evidence type="ECO:0000313" key="20">
    <source>
        <dbReference type="EMBL" id="SUL37885.1"/>
    </source>
</evidence>
<evidence type="ECO:0000313" key="16">
    <source>
        <dbReference type="EMBL" id="MCE3362776.1"/>
    </source>
</evidence>
<dbReference type="Proteomes" id="UP000052129">
    <property type="component" value="Unassembled WGS sequence"/>
</dbReference>
<evidence type="ECO:0000256" key="4">
    <source>
        <dbReference type="ARBA" id="ARBA00022692"/>
    </source>
</evidence>
<evidence type="ECO:0000313" key="25">
    <source>
        <dbReference type="Proteomes" id="UP000471199"/>
    </source>
</evidence>
<name>A0A0D6GUU2_STAAU</name>
<evidence type="ECO:0000256" key="3">
    <source>
        <dbReference type="ARBA" id="ARBA00022475"/>
    </source>
</evidence>
<dbReference type="Proteomes" id="UP000471199">
    <property type="component" value="Unassembled WGS sequence"/>
</dbReference>
<dbReference type="AlphaFoldDB" id="A0A0D6GUU2"/>
<evidence type="ECO:0000313" key="10">
    <source>
        <dbReference type="EMBL" id="CAA4073650.1"/>
    </source>
</evidence>
<feature type="transmembrane region" description="Helical" evidence="7">
    <location>
        <begin position="102"/>
        <end position="120"/>
    </location>
</feature>
<reference evidence="9 21" key="4">
    <citation type="submission" date="2017-09" db="EMBL/GenBank/DDBJ databases">
        <title>A single nucleotide polymorphism in the Staphylococcus aureus virulence regulator SaeR abolishes pathogenesis.</title>
        <authorList>
            <person name="Copin R.J."/>
            <person name="Sause W."/>
            <person name="Shopsin B."/>
            <person name="Torres V.J."/>
        </authorList>
    </citation>
    <scope>NUCLEOTIDE SEQUENCE [LARGE SCALE GENOMIC DNA]</scope>
    <source>
        <strain evidence="21">Newman</strain>
        <strain evidence="9">Newman_D2C</strain>
    </source>
</reference>
<reference evidence="19 23" key="6">
    <citation type="submission" date="2018-11" db="EMBL/GenBank/DDBJ databases">
        <title>Genomic profiling of Staphylococcus species from a Poultry farm system in KwaZulu-Natal, South Africa.</title>
        <authorList>
            <person name="Amoako D.G."/>
            <person name="Somboro A.M."/>
            <person name="Abia A.L.K."/>
            <person name="Bester L.A."/>
            <person name="Essack S.Y."/>
        </authorList>
    </citation>
    <scope>NUCLEOTIDE SEQUENCE [LARGE SCALE GENOMIC DNA]</scope>
    <source>
        <strain evidence="19 23">SA12</strain>
    </source>
</reference>
<dbReference type="EMBL" id="LALJ01000005">
    <property type="protein sequence ID" value="KMR37813.1"/>
    <property type="molecule type" value="Genomic_DNA"/>
</dbReference>
<dbReference type="Proteomes" id="UP000251686">
    <property type="component" value="Unassembled WGS sequence"/>
</dbReference>
<reference evidence="16" key="9">
    <citation type="journal article" date="2021" name="Front Med (Lausanne)">
        <title>The Prevalence and Determinants of Fusidic Acid Resistance Among Methicillin-Resistant Staphylococcus aureus Clinical Isolates in China.</title>
        <authorList>
            <person name="Zhao H."/>
            <person name="Wang X."/>
            <person name="Wang B."/>
            <person name="Xu Y."/>
            <person name="Rao L."/>
            <person name="Wan B."/>
            <person name="Guo Y."/>
            <person name="Wu X."/>
            <person name="Yu J."/>
            <person name="Chen L."/>
            <person name="Li M."/>
            <person name="Yu F."/>
        </authorList>
    </citation>
    <scope>NUCLEOTIDE SEQUENCE</scope>
    <source>
        <strain evidence="16">NC-4</strain>
    </source>
</reference>
<dbReference type="OMA" id="MMFPQIV"/>
<dbReference type="SMR" id="A0A0D6GUU2"/>
<keyword evidence="4 7" id="KW-0812">Transmembrane</keyword>
<dbReference type="GO" id="GO:0005886">
    <property type="term" value="C:plasma membrane"/>
    <property type="evidence" value="ECO:0007669"/>
    <property type="project" value="UniProtKB-SubCell"/>
</dbReference>
<keyword evidence="6 7" id="KW-0472">Membrane</keyword>
<dbReference type="EMBL" id="LFVP01000009">
    <property type="protein sequence ID" value="KSA79368.1"/>
    <property type="molecule type" value="Genomic_DNA"/>
</dbReference>
<evidence type="ECO:0000256" key="1">
    <source>
        <dbReference type="ARBA" id="ARBA00004651"/>
    </source>
</evidence>
<dbReference type="Proteomes" id="UP000442782">
    <property type="component" value="Unassembled WGS sequence"/>
</dbReference>
<reference evidence="15" key="2">
    <citation type="submission" date="2015-06" db="EMBL/GenBank/DDBJ databases">
        <authorList>
            <person name="Diene S.M."/>
            <person name="Von Dach E."/>
            <person name="Fankhauser C."/>
            <person name="Schrenzel J."/>
            <person name="Harbarth S."/>
            <person name="Francois P."/>
        </authorList>
    </citation>
    <scope>NUCLEOTIDE SEQUENCE</scope>
    <source>
        <strain evidence="15">MRSA_S26</strain>
    </source>
</reference>
<dbReference type="EMBL" id="RQTF01000122">
    <property type="protein sequence ID" value="RZI07190.1"/>
    <property type="molecule type" value="Genomic_DNA"/>
</dbReference>
<dbReference type="Proteomes" id="UP000294017">
    <property type="component" value="Unassembled WGS sequence"/>
</dbReference>
<dbReference type="RefSeq" id="WP_000610884.1">
    <property type="nucleotide sequence ID" value="NC_021670.1"/>
</dbReference>
<evidence type="ECO:0000313" key="11">
    <source>
        <dbReference type="EMBL" id="CAC5781185.1"/>
    </source>
</evidence>
<feature type="transmembrane region" description="Helical" evidence="7">
    <location>
        <begin position="205"/>
        <end position="227"/>
    </location>
</feature>
<reference evidence="20 22" key="5">
    <citation type="submission" date="2018-06" db="EMBL/GenBank/DDBJ databases">
        <authorList>
            <consortium name="Pathogen Informatics"/>
            <person name="Doyle S."/>
        </authorList>
    </citation>
    <scope>NUCLEOTIDE SEQUENCE [LARGE SCALE GENOMIC DNA]</scope>
    <source>
        <strain evidence="20 22">NCTC10702</strain>
    </source>
</reference>
<evidence type="ECO:0000313" key="19">
    <source>
        <dbReference type="EMBL" id="RZI07190.1"/>
    </source>
</evidence>
<dbReference type="InterPro" id="IPR050189">
    <property type="entry name" value="MFS_Efflux_Transporters"/>
</dbReference>
<feature type="transmembrane region" description="Helical" evidence="7">
    <location>
        <begin position="331"/>
        <end position="353"/>
    </location>
</feature>
<evidence type="ECO:0000313" key="21">
    <source>
        <dbReference type="Proteomes" id="UP000217245"/>
    </source>
</evidence>
<feature type="transmembrane region" description="Helical" evidence="7">
    <location>
        <begin position="73"/>
        <end position="96"/>
    </location>
</feature>
<dbReference type="Proteomes" id="UP000254116">
    <property type="component" value="Unassembled WGS sequence"/>
</dbReference>
<protein>
    <submittedName>
        <fullName evidence="11">Drug transporter</fullName>
    </submittedName>
    <submittedName>
        <fullName evidence="9">MFS transporter</fullName>
    </submittedName>
</protein>
<dbReference type="EMBL" id="CP023391">
    <property type="protein sequence ID" value="ATC72696.1"/>
    <property type="molecule type" value="Genomic_DNA"/>
</dbReference>
<dbReference type="PANTHER" id="PTHR43124:SF3">
    <property type="entry name" value="CHLORAMPHENICOL EFFLUX PUMP RV0191"/>
    <property type="match status" value="1"/>
</dbReference>
<proteinExistence type="predicted"/>
<keyword evidence="5 7" id="KW-1133">Transmembrane helix</keyword>
<dbReference type="InterPro" id="IPR036259">
    <property type="entry name" value="MFS_trans_sf"/>
</dbReference>
<feature type="domain" description="Major facilitator superfamily (MFS) profile" evidence="8">
    <location>
        <begin position="7"/>
        <end position="382"/>
    </location>
</feature>
<feature type="transmembrane region" description="Helical" evidence="7">
    <location>
        <begin position="40"/>
        <end position="61"/>
    </location>
</feature>
<feature type="transmembrane region" description="Helical" evidence="7">
    <location>
        <begin position="132"/>
        <end position="153"/>
    </location>
</feature>
<reference evidence="11 27" key="8">
    <citation type="submission" date="2020-06" db="EMBL/GenBank/DDBJ databases">
        <authorList>
            <consortium name="Pathogen Informatics"/>
        </authorList>
    </citation>
    <scope>NUCLEOTIDE SEQUENCE [LARGE SCALE GENOMIC DNA]</scope>
    <source>
        <strain evidence="12">NCTC13131</strain>
        <strain evidence="10 24">S087_N01_C01</strain>
        <strain evidence="11 27">SG160</strain>
    </source>
</reference>
<evidence type="ECO:0000256" key="5">
    <source>
        <dbReference type="ARBA" id="ARBA00022989"/>
    </source>
</evidence>
<gene>
    <name evidence="11" type="primary">yvmA</name>
    <name evidence="15" type="ORF">ACR79_11750</name>
    <name evidence="9" type="ORF">CNH36_14085</name>
    <name evidence="19" type="ORF">EIH03_07245</name>
    <name evidence="14" type="ORF">EP54_00665</name>
    <name evidence="13" type="ORF">EQ90_03265</name>
    <name evidence="17" type="ORF">GO814_08785</name>
    <name evidence="18" type="ORF">GO942_11085</name>
    <name evidence="16" type="ORF">LB359_10580</name>
    <name evidence="20" type="ORF">NCTC10702_03904</name>
    <name evidence="12" type="ORF">NCTC13131_00013</name>
    <name evidence="10" type="ORF">SAMEA1029512_00016</name>
    <name evidence="11" type="ORF">SAMEA4008575_00774</name>
</gene>
<evidence type="ECO:0000313" key="17">
    <source>
        <dbReference type="EMBL" id="MVK35229.1"/>
    </source>
</evidence>
<evidence type="ECO:0000313" key="12">
    <source>
        <dbReference type="EMBL" id="CAD7352554.1"/>
    </source>
</evidence>
<dbReference type="EMBL" id="LALQ01000001">
    <property type="protein sequence ID" value="KMR58657.1"/>
    <property type="molecule type" value="Genomic_DNA"/>
</dbReference>
<dbReference type="SUPFAM" id="SSF103473">
    <property type="entry name" value="MFS general substrate transporter"/>
    <property type="match status" value="1"/>
</dbReference>
<evidence type="ECO:0000313" key="22">
    <source>
        <dbReference type="Proteomes" id="UP000254116"/>
    </source>
</evidence>
<dbReference type="KEGG" id="saur:SABB_01171"/>
<dbReference type="EMBL" id="CACTOE010000001">
    <property type="protein sequence ID" value="CAA4073650.1"/>
    <property type="molecule type" value="Genomic_DNA"/>
</dbReference>
<dbReference type="EMBL" id="UAUZ02000001">
    <property type="protein sequence ID" value="CAD7352554.1"/>
    <property type="molecule type" value="Genomic_DNA"/>
</dbReference>
<evidence type="ECO:0000256" key="6">
    <source>
        <dbReference type="ARBA" id="ARBA00023136"/>
    </source>
</evidence>
<reference evidence="13" key="1">
    <citation type="journal article" date="2015" name="J. Infect. Dis.">
        <title>Parallel Epidemics of Community-Associated Methicillin-Resistant Staphylococcus aureus USA300 Infection in North and South America.</title>
        <authorList>
            <person name="Planet P.J."/>
            <person name="Diaz L."/>
            <person name="Kolokotronis S.O."/>
            <person name="Narechania A."/>
            <person name="Reyes J."/>
            <person name="Xing G."/>
            <person name="Rincon S."/>
            <person name="Smith H."/>
            <person name="Panesso D."/>
            <person name="Ryan C."/>
            <person name="Smith D.P."/>
            <person name="Guzman M."/>
            <person name="Zurita J."/>
            <person name="Sebra R."/>
            <person name="Deikus G."/>
            <person name="Nolan R.L."/>
            <person name="Tenover F.C."/>
            <person name="Weinstock G.M."/>
            <person name="Robinson D.A."/>
            <person name="Arias C.A."/>
        </authorList>
    </citation>
    <scope>NUCLEOTIDE SEQUENCE</scope>
    <source>
        <strain evidence="13">CA15</strain>
        <strain evidence="14">M121</strain>
    </source>
</reference>
<evidence type="ECO:0000313" key="15">
    <source>
        <dbReference type="EMBL" id="KSA79368.1"/>
    </source>
</evidence>
<accession>A0A0D6GUU2</accession>
<dbReference type="Pfam" id="PF07690">
    <property type="entry name" value="MFS_1"/>
    <property type="match status" value="1"/>
</dbReference>
<evidence type="ECO:0000259" key="8">
    <source>
        <dbReference type="PROSITE" id="PS50850"/>
    </source>
</evidence>
<dbReference type="EMBL" id="UHBY01000003">
    <property type="protein sequence ID" value="SUL37885.1"/>
    <property type="molecule type" value="Genomic_DNA"/>
</dbReference>
<dbReference type="Gene3D" id="1.20.1720.10">
    <property type="entry name" value="Multidrug resistance protein D"/>
    <property type="match status" value="1"/>
</dbReference>
<evidence type="ECO:0000313" key="23">
    <source>
        <dbReference type="Proteomes" id="UP000294017"/>
    </source>
</evidence>
<keyword evidence="3" id="KW-1003">Cell membrane</keyword>
<evidence type="ECO:0000256" key="2">
    <source>
        <dbReference type="ARBA" id="ARBA00022448"/>
    </source>
</evidence>
<feature type="transmembrane region" description="Helical" evidence="7">
    <location>
        <begin position="239"/>
        <end position="260"/>
    </location>
</feature>
<dbReference type="InterPro" id="IPR020846">
    <property type="entry name" value="MFS_dom"/>
</dbReference>
<evidence type="ECO:0000313" key="27">
    <source>
        <dbReference type="Proteomes" id="UP000505390"/>
    </source>
</evidence>
<feature type="transmembrane region" description="Helical" evidence="7">
    <location>
        <begin position="359"/>
        <end position="378"/>
    </location>
</feature>
<evidence type="ECO:0000313" key="14">
    <source>
        <dbReference type="EMBL" id="KMR58657.1"/>
    </source>
</evidence>
<feature type="transmembrane region" description="Helical" evidence="7">
    <location>
        <begin position="7"/>
        <end position="28"/>
    </location>
</feature>